<dbReference type="EMBL" id="KV784364">
    <property type="protein sequence ID" value="OEU12914.1"/>
    <property type="molecule type" value="Genomic_DNA"/>
</dbReference>
<sequence>MTIRTITNKNKNNKSFASSAPSTEEEIDAAAFNVNADVFNEGNISFAHAESVDLSGSGLIPTSTAGGYGQLNKSASATTTNAANNTAHQTTPIAYSTGKPQQPLQTQPRSSSSSVAVATGAPTSIPIPTSTTTQTTSTSTTTSTTRGNNSQCCIGTCTTVQRWICCGITSTVLFSIFLCCILPFILVAISIGSAANS</sequence>
<dbReference type="KEGG" id="fcy:FRACYDRAFT_276621"/>
<gene>
    <name evidence="3" type="ORF">FRACYDRAFT_276621</name>
</gene>
<keyword evidence="4" id="KW-1185">Reference proteome</keyword>
<dbReference type="Proteomes" id="UP000095751">
    <property type="component" value="Unassembled WGS sequence"/>
</dbReference>
<protein>
    <submittedName>
        <fullName evidence="3">Uncharacterized protein</fullName>
    </submittedName>
</protein>
<dbReference type="AlphaFoldDB" id="A0A1E7F458"/>
<dbReference type="InParanoid" id="A0A1E7F458"/>
<feature type="transmembrane region" description="Helical" evidence="2">
    <location>
        <begin position="172"/>
        <end position="195"/>
    </location>
</feature>
<evidence type="ECO:0000313" key="3">
    <source>
        <dbReference type="EMBL" id="OEU12914.1"/>
    </source>
</evidence>
<keyword evidence="2" id="KW-0812">Transmembrane</keyword>
<keyword evidence="2" id="KW-0472">Membrane</keyword>
<reference evidence="3 4" key="1">
    <citation type="submission" date="2016-09" db="EMBL/GenBank/DDBJ databases">
        <title>Extensive genetic diversity and differential bi-allelic expression allows diatom success in the polar Southern Ocean.</title>
        <authorList>
            <consortium name="DOE Joint Genome Institute"/>
            <person name="Mock T."/>
            <person name="Otillar R.P."/>
            <person name="Strauss J."/>
            <person name="Dupont C."/>
            <person name="Frickenhaus S."/>
            <person name="Maumus F."/>
            <person name="Mcmullan M."/>
            <person name="Sanges R."/>
            <person name="Schmutz J."/>
            <person name="Toseland A."/>
            <person name="Valas R."/>
            <person name="Veluchamy A."/>
            <person name="Ward B.J."/>
            <person name="Allen A."/>
            <person name="Barry K."/>
            <person name="Falciatore A."/>
            <person name="Ferrante M."/>
            <person name="Fortunato A.E."/>
            <person name="Gloeckner G."/>
            <person name="Gruber A."/>
            <person name="Hipkin R."/>
            <person name="Janech M."/>
            <person name="Kroth P."/>
            <person name="Leese F."/>
            <person name="Lindquist E."/>
            <person name="Lyon B.R."/>
            <person name="Martin J."/>
            <person name="Mayer C."/>
            <person name="Parker M."/>
            <person name="Quesneville H."/>
            <person name="Raymond J."/>
            <person name="Uhlig C."/>
            <person name="Valentin K.U."/>
            <person name="Worden A.Z."/>
            <person name="Armbrust E.V."/>
            <person name="Bowler C."/>
            <person name="Green B."/>
            <person name="Moulton V."/>
            <person name="Van Oosterhout C."/>
            <person name="Grigoriev I."/>
        </authorList>
    </citation>
    <scope>NUCLEOTIDE SEQUENCE [LARGE SCALE GENOMIC DNA]</scope>
    <source>
        <strain evidence="3 4">CCMP1102</strain>
    </source>
</reference>
<feature type="region of interest" description="Disordered" evidence="1">
    <location>
        <begin position="92"/>
        <end position="149"/>
    </location>
</feature>
<feature type="compositionally biased region" description="Low complexity" evidence="1">
    <location>
        <begin position="100"/>
        <end position="145"/>
    </location>
</feature>
<evidence type="ECO:0000313" key="4">
    <source>
        <dbReference type="Proteomes" id="UP000095751"/>
    </source>
</evidence>
<evidence type="ECO:0000256" key="2">
    <source>
        <dbReference type="SAM" id="Phobius"/>
    </source>
</evidence>
<organism evidence="3 4">
    <name type="scientific">Fragilariopsis cylindrus CCMP1102</name>
    <dbReference type="NCBI Taxonomy" id="635003"/>
    <lineage>
        <taxon>Eukaryota</taxon>
        <taxon>Sar</taxon>
        <taxon>Stramenopiles</taxon>
        <taxon>Ochrophyta</taxon>
        <taxon>Bacillariophyta</taxon>
        <taxon>Bacillariophyceae</taxon>
        <taxon>Bacillariophycidae</taxon>
        <taxon>Bacillariales</taxon>
        <taxon>Bacillariaceae</taxon>
        <taxon>Fragilariopsis</taxon>
    </lineage>
</organism>
<evidence type="ECO:0000256" key="1">
    <source>
        <dbReference type="SAM" id="MobiDB-lite"/>
    </source>
</evidence>
<keyword evidence="2" id="KW-1133">Transmembrane helix</keyword>
<name>A0A1E7F458_9STRA</name>
<proteinExistence type="predicted"/>
<accession>A0A1E7F458</accession>
<feature type="region of interest" description="Disordered" evidence="1">
    <location>
        <begin position="1"/>
        <end position="21"/>
    </location>
</feature>